<name>A0A9P5PD07_9AGAR</name>
<evidence type="ECO:0000313" key="2">
    <source>
        <dbReference type="Proteomes" id="UP000772434"/>
    </source>
</evidence>
<dbReference type="Proteomes" id="UP000772434">
    <property type="component" value="Unassembled WGS sequence"/>
</dbReference>
<comment type="caution">
    <text evidence="1">The sequence shown here is derived from an EMBL/GenBank/DDBJ whole genome shotgun (WGS) entry which is preliminary data.</text>
</comment>
<protein>
    <submittedName>
        <fullName evidence="1">Uncharacterized protein</fullName>
    </submittedName>
</protein>
<keyword evidence="2" id="KW-1185">Reference proteome</keyword>
<dbReference type="EMBL" id="JADNRY010000160">
    <property type="protein sequence ID" value="KAF9062886.1"/>
    <property type="molecule type" value="Genomic_DNA"/>
</dbReference>
<dbReference type="AlphaFoldDB" id="A0A9P5PD07"/>
<gene>
    <name evidence="1" type="ORF">BDP27DRAFT_1368510</name>
</gene>
<proteinExistence type="predicted"/>
<sequence>MVQEPNLTPPQDVFKEPLLTSKIRSLSTLISGKSKIHLLVLMNLNSAGTTVVITPKVKSSLPIQPVIPPQATGSTETNLHDPELESNTARHILVIQATQSLAPQECHLSSKVTGKDIWTEWFMHHSTKYLRTPPPNCPGHLQNHTLFVLVNPDIEADIRARRPPEVVGLPPKLLQCLTVWVWKDSLQGWQTIQYGDVEIINGEQMALSLGGISGIEPCWIPFLKSTYRLNSNLKVLFYLYRETKQSQ</sequence>
<reference evidence="1" key="1">
    <citation type="submission" date="2020-11" db="EMBL/GenBank/DDBJ databases">
        <authorList>
            <consortium name="DOE Joint Genome Institute"/>
            <person name="Ahrendt S."/>
            <person name="Riley R."/>
            <person name="Andreopoulos W."/>
            <person name="Labutti K."/>
            <person name="Pangilinan J."/>
            <person name="Ruiz-Duenas F.J."/>
            <person name="Barrasa J.M."/>
            <person name="Sanchez-Garcia M."/>
            <person name="Camarero S."/>
            <person name="Miyauchi S."/>
            <person name="Serrano A."/>
            <person name="Linde D."/>
            <person name="Babiker R."/>
            <person name="Drula E."/>
            <person name="Ayuso-Fernandez I."/>
            <person name="Pacheco R."/>
            <person name="Padilla G."/>
            <person name="Ferreira P."/>
            <person name="Barriuso J."/>
            <person name="Kellner H."/>
            <person name="Castanera R."/>
            <person name="Alfaro M."/>
            <person name="Ramirez L."/>
            <person name="Pisabarro A.G."/>
            <person name="Kuo A."/>
            <person name="Tritt A."/>
            <person name="Lipzen A."/>
            <person name="He G."/>
            <person name="Yan M."/>
            <person name="Ng V."/>
            <person name="Cullen D."/>
            <person name="Martin F."/>
            <person name="Rosso M.-N."/>
            <person name="Henrissat B."/>
            <person name="Hibbett D."/>
            <person name="Martinez A.T."/>
            <person name="Grigoriev I.V."/>
        </authorList>
    </citation>
    <scope>NUCLEOTIDE SEQUENCE</scope>
    <source>
        <strain evidence="1">AH 40177</strain>
    </source>
</reference>
<evidence type="ECO:0000313" key="1">
    <source>
        <dbReference type="EMBL" id="KAF9062886.1"/>
    </source>
</evidence>
<dbReference type="OrthoDB" id="3082292at2759"/>
<accession>A0A9P5PD07</accession>
<organism evidence="1 2">
    <name type="scientific">Rhodocollybia butyracea</name>
    <dbReference type="NCBI Taxonomy" id="206335"/>
    <lineage>
        <taxon>Eukaryota</taxon>
        <taxon>Fungi</taxon>
        <taxon>Dikarya</taxon>
        <taxon>Basidiomycota</taxon>
        <taxon>Agaricomycotina</taxon>
        <taxon>Agaricomycetes</taxon>
        <taxon>Agaricomycetidae</taxon>
        <taxon>Agaricales</taxon>
        <taxon>Marasmiineae</taxon>
        <taxon>Omphalotaceae</taxon>
        <taxon>Rhodocollybia</taxon>
    </lineage>
</organism>